<dbReference type="SUPFAM" id="SSF53098">
    <property type="entry name" value="Ribonuclease H-like"/>
    <property type="match status" value="1"/>
</dbReference>
<proteinExistence type="predicted"/>
<dbReference type="InterPro" id="IPR012337">
    <property type="entry name" value="RNaseH-like_sf"/>
</dbReference>
<keyword evidence="3" id="KW-1185">Reference proteome</keyword>
<comment type="caution">
    <text evidence="2">The sequence shown here is derived from an EMBL/GenBank/DDBJ whole genome shotgun (WGS) entry which is preliminary data.</text>
</comment>
<organism evidence="2 3">
    <name type="scientific">Phytophthora palmivora</name>
    <dbReference type="NCBI Taxonomy" id="4796"/>
    <lineage>
        <taxon>Eukaryota</taxon>
        <taxon>Sar</taxon>
        <taxon>Stramenopiles</taxon>
        <taxon>Oomycota</taxon>
        <taxon>Peronosporomycetes</taxon>
        <taxon>Peronosporales</taxon>
        <taxon>Peronosporaceae</taxon>
        <taxon>Phytophthora</taxon>
    </lineage>
</organism>
<evidence type="ECO:0000256" key="1">
    <source>
        <dbReference type="SAM" id="MobiDB-lite"/>
    </source>
</evidence>
<evidence type="ECO:0000313" key="2">
    <source>
        <dbReference type="EMBL" id="POM71499.1"/>
    </source>
</evidence>
<name>A0A2P4Y198_9STRA</name>
<dbReference type="Proteomes" id="UP000237271">
    <property type="component" value="Unassembled WGS sequence"/>
</dbReference>
<feature type="region of interest" description="Disordered" evidence="1">
    <location>
        <begin position="1"/>
        <end position="30"/>
    </location>
</feature>
<dbReference type="OrthoDB" id="120612at2759"/>
<protein>
    <submittedName>
        <fullName evidence="2">Uncharacterized protein</fullName>
    </submittedName>
</protein>
<reference evidence="2 3" key="1">
    <citation type="journal article" date="2017" name="Genome Biol. Evol.">
        <title>Phytophthora megakarya and P. palmivora, closely related causal agents of cacao black pod rot, underwent increases in genome sizes and gene numbers by different mechanisms.</title>
        <authorList>
            <person name="Ali S.S."/>
            <person name="Shao J."/>
            <person name="Lary D.J."/>
            <person name="Kronmiller B."/>
            <person name="Shen D."/>
            <person name="Strem M.D."/>
            <person name="Amoako-Attah I."/>
            <person name="Akrofi A.Y."/>
            <person name="Begoude B.A."/>
            <person name="Ten Hoopen G.M."/>
            <person name="Coulibaly K."/>
            <person name="Kebe B.I."/>
            <person name="Melnick R.L."/>
            <person name="Guiltinan M.J."/>
            <person name="Tyler B.M."/>
            <person name="Meinhardt L.W."/>
            <person name="Bailey B.A."/>
        </authorList>
    </citation>
    <scope>NUCLEOTIDE SEQUENCE [LARGE SCALE GENOMIC DNA]</scope>
    <source>
        <strain evidence="3">sbr112.9</strain>
    </source>
</reference>
<dbReference type="EMBL" id="NCKW01006476">
    <property type="protein sequence ID" value="POM71499.1"/>
    <property type="molecule type" value="Genomic_DNA"/>
</dbReference>
<evidence type="ECO:0000313" key="3">
    <source>
        <dbReference type="Proteomes" id="UP000237271"/>
    </source>
</evidence>
<accession>A0A2P4Y198</accession>
<gene>
    <name evidence="2" type="ORF">PHPALM_11928</name>
</gene>
<feature type="compositionally biased region" description="Basic and acidic residues" evidence="1">
    <location>
        <begin position="7"/>
        <end position="16"/>
    </location>
</feature>
<sequence length="469" mass="54214">TSKTTKHLTDFHRESSSKSLTEQGRKRSRQQEINRIADTITNTDDSRRMTLLVETLRIVRNNLPFCIGEYEESELIADLIMKEAFRATINRQTVSRSITELYDSSRRAATNYFVKNRIDEVASLSMVVDFWGCKSQSGIKVLGLRVYLVDEHWMYRSILTWIIEILQNFGLNLASVYGSTTDAGPDVKRMMSSGLCLKWVWCVSRLTNTATKTAFGITLQRSAPKNLELTDMTSRIAKTIYAIRSNDSMGSLFAELRQQLQTDGTTQQFAFKEHRFMILTRDIRRILEKWAPLEHWFEERRAKAIRDRKDPPHDFPLIEDKATLTQLLALLDPIAALTNIRAQSECANQVEVLLNLYRLRLSVLDETTGVKGRLQSPNKAPFFYWVHGLTPKVKNVSHLLVDAFHKHFFSRYTDWAKMRETSFILEVHMCLHPVFKNPGRGLTKIVRIYSNQLNIDRANPHLRPDEQTV</sequence>
<dbReference type="AlphaFoldDB" id="A0A2P4Y198"/>
<feature type="non-terminal residue" evidence="2">
    <location>
        <position position="1"/>
    </location>
</feature>